<organism evidence="3">
    <name type="scientific">termite gut metagenome</name>
    <dbReference type="NCBI Taxonomy" id="433724"/>
    <lineage>
        <taxon>unclassified sequences</taxon>
        <taxon>metagenomes</taxon>
        <taxon>organismal metagenomes</taxon>
    </lineage>
</organism>
<comment type="caution">
    <text evidence="3">The sequence shown here is derived from an EMBL/GenBank/DDBJ whole genome shotgun (WGS) entry which is preliminary data.</text>
</comment>
<proteinExistence type="predicted"/>
<evidence type="ECO:0000256" key="1">
    <source>
        <dbReference type="SAM" id="MobiDB-lite"/>
    </source>
</evidence>
<dbReference type="EMBL" id="SNRY01000129">
    <property type="protein sequence ID" value="KAA6346472.1"/>
    <property type="molecule type" value="Genomic_DNA"/>
</dbReference>
<evidence type="ECO:0000313" key="2">
    <source>
        <dbReference type="EMBL" id="KAA6346472.1"/>
    </source>
</evidence>
<reference evidence="3" key="1">
    <citation type="submission" date="2019-03" db="EMBL/GenBank/DDBJ databases">
        <title>Single cell metagenomics reveals metabolic interactions within the superorganism composed of flagellate Streblomastix strix and complex community of Bacteroidetes bacteria on its surface.</title>
        <authorList>
            <person name="Treitli S.C."/>
            <person name="Kolisko M."/>
            <person name="Husnik F."/>
            <person name="Keeling P."/>
            <person name="Hampl V."/>
        </authorList>
    </citation>
    <scope>NUCLEOTIDE SEQUENCE</scope>
    <source>
        <strain evidence="3">STM</strain>
    </source>
</reference>
<dbReference type="EMBL" id="SNRY01000129">
    <property type="protein sequence ID" value="KAA6346488.1"/>
    <property type="molecule type" value="Genomic_DNA"/>
</dbReference>
<sequence>MSTLQVLLIIAFLVIGIRKAYKKSKAEQVDNPNQRPMDEKEEDYRNDNRNREEEQEAPLSPKFGPKTVLYTDSIKSSPFPVNTGAATPFPSQTLLDENEESDEDFSISSPEDVRRAIVWSEILHRKY</sequence>
<dbReference type="AlphaFoldDB" id="A0A5J4SKM2"/>
<name>A0A5J4SKM2_9ZZZZ</name>
<feature type="compositionally biased region" description="Basic and acidic residues" evidence="1">
    <location>
        <begin position="36"/>
        <end position="52"/>
    </location>
</feature>
<feature type="region of interest" description="Disordered" evidence="1">
    <location>
        <begin position="22"/>
        <end position="66"/>
    </location>
</feature>
<feature type="region of interest" description="Disordered" evidence="1">
    <location>
        <begin position="78"/>
        <end position="109"/>
    </location>
</feature>
<accession>A0A5J4SKM2</accession>
<feature type="compositionally biased region" description="Acidic residues" evidence="1">
    <location>
        <begin position="96"/>
        <end position="105"/>
    </location>
</feature>
<gene>
    <name evidence="2" type="ORF">EZS27_006001</name>
    <name evidence="3" type="ORF">EZS27_006017</name>
</gene>
<protein>
    <submittedName>
        <fullName evidence="3">Uncharacterized protein</fullName>
    </submittedName>
</protein>
<evidence type="ECO:0000313" key="3">
    <source>
        <dbReference type="EMBL" id="KAA6346488.1"/>
    </source>
</evidence>